<evidence type="ECO:0000313" key="3">
    <source>
        <dbReference type="EMBL" id="OAA57421.1"/>
    </source>
</evidence>
<dbReference type="STRING" id="1081102.A0A167Q964"/>
<dbReference type="PANTHER" id="PTHR47797">
    <property type="entry name" value="DEHYDROGENASE, PUTATIVE (AFU_ORTHOLOGUE AFUA_8G05805)-RELATED"/>
    <property type="match status" value="1"/>
</dbReference>
<keyword evidence="1" id="KW-0732">Signal</keyword>
<evidence type="ECO:0000313" key="4">
    <source>
        <dbReference type="Proteomes" id="UP000076874"/>
    </source>
</evidence>
<dbReference type="Gene3D" id="2.60.40.1210">
    <property type="entry name" value="Cellobiose dehydrogenase, cytochrome domain"/>
    <property type="match status" value="1"/>
</dbReference>
<dbReference type="Proteomes" id="UP000076874">
    <property type="component" value="Unassembled WGS sequence"/>
</dbReference>
<feature type="chain" id="PRO_5007891427" evidence="1">
    <location>
        <begin position="18"/>
        <end position="222"/>
    </location>
</feature>
<dbReference type="SUPFAM" id="SSF49344">
    <property type="entry name" value="CBD9-like"/>
    <property type="match status" value="1"/>
</dbReference>
<comment type="caution">
    <text evidence="3">The sequence shown here is derived from an EMBL/GenBank/DDBJ whole genome shotgun (WGS) entry which is preliminary data.</text>
</comment>
<reference evidence="3 4" key="1">
    <citation type="journal article" date="2016" name="Genome Biol. Evol.">
        <title>Divergent and convergent evolution of fungal pathogenicity.</title>
        <authorList>
            <person name="Shang Y."/>
            <person name="Xiao G."/>
            <person name="Zheng P."/>
            <person name="Cen K."/>
            <person name="Zhan S."/>
            <person name="Wang C."/>
        </authorList>
    </citation>
    <scope>NUCLEOTIDE SEQUENCE [LARGE SCALE GENOMIC DNA]</scope>
    <source>
        <strain evidence="3 4">RCEF 264</strain>
    </source>
</reference>
<accession>A0A167Q964</accession>
<dbReference type="PANTHER" id="PTHR47797:SF5">
    <property type="entry name" value="CELLOBIOSE DEHYDROGENASE CYTOCHROME DOMAIN-CONTAINING PROTEIN"/>
    <property type="match status" value="1"/>
</dbReference>
<dbReference type="AlphaFoldDB" id="A0A167Q964"/>
<evidence type="ECO:0000256" key="1">
    <source>
        <dbReference type="SAM" id="SignalP"/>
    </source>
</evidence>
<dbReference type="CDD" id="cd09630">
    <property type="entry name" value="CDH_like_cytochrome"/>
    <property type="match status" value="1"/>
</dbReference>
<dbReference type="EMBL" id="AZHD01000014">
    <property type="protein sequence ID" value="OAA57421.1"/>
    <property type="molecule type" value="Genomic_DNA"/>
</dbReference>
<organism evidence="3 4">
    <name type="scientific">Niveomyces insectorum RCEF 264</name>
    <dbReference type="NCBI Taxonomy" id="1081102"/>
    <lineage>
        <taxon>Eukaryota</taxon>
        <taxon>Fungi</taxon>
        <taxon>Dikarya</taxon>
        <taxon>Ascomycota</taxon>
        <taxon>Pezizomycotina</taxon>
        <taxon>Sordariomycetes</taxon>
        <taxon>Hypocreomycetidae</taxon>
        <taxon>Hypocreales</taxon>
        <taxon>Cordycipitaceae</taxon>
        <taxon>Niveomyces</taxon>
    </lineage>
</organism>
<name>A0A167Q964_9HYPO</name>
<dbReference type="Pfam" id="PF16010">
    <property type="entry name" value="CDH-cyt"/>
    <property type="match status" value="1"/>
</dbReference>
<proteinExistence type="predicted"/>
<dbReference type="OrthoDB" id="413885at2759"/>
<sequence>MGILQIATLALATAAMAAPAQELMERSSQAKVCDATTKICYTEYVAANGVSYRIAVPDTATATAPFDIALSIVAPKAIGWAGIAWGGTMANDPLTVGWSNAASAVVSSRRTAGHTLPTPYAGASYVVLPSTNTNDTHWQLDVICTGCSSWTGAGTTAVNLDPGSAAVPFAFASSATAPADPSNNASRFGIHNAKGKWNHDLSSAKLADFASIVQAAEKGAKA</sequence>
<evidence type="ECO:0000259" key="2">
    <source>
        <dbReference type="Pfam" id="PF16010"/>
    </source>
</evidence>
<feature type="signal peptide" evidence="1">
    <location>
        <begin position="1"/>
        <end position="17"/>
    </location>
</feature>
<protein>
    <submittedName>
        <fullName evidence="3">Cellobiose dehydrogenase, cytochrome</fullName>
    </submittedName>
</protein>
<feature type="domain" description="Cellobiose dehydrogenase-like cytochrome" evidence="2">
    <location>
        <begin position="33"/>
        <end position="210"/>
    </location>
</feature>
<keyword evidence="4" id="KW-1185">Reference proteome</keyword>
<gene>
    <name evidence="3" type="ORF">SPI_07080</name>
</gene>
<dbReference type="InterPro" id="IPR015920">
    <property type="entry name" value="Cellobiose_DH-like_cyt"/>
</dbReference>